<proteinExistence type="inferred from homology"/>
<comment type="catalytic activity">
    <reaction evidence="1">
        <text>7,7',9,9'-tetra-cis-lycopene = all-trans-lycopene</text>
        <dbReference type="Rhea" id="RHEA:30971"/>
        <dbReference type="ChEBI" id="CHEBI:15948"/>
        <dbReference type="ChEBI" id="CHEBI:62466"/>
        <dbReference type="EC" id="5.2.1.13"/>
    </reaction>
</comment>
<comment type="pathway">
    <text evidence="6">Carotenoid biosynthesis; lycopene biosynthesis.</text>
</comment>
<dbReference type="GO" id="GO:0046608">
    <property type="term" value="F:carotenoid isomerase activity"/>
    <property type="evidence" value="ECO:0007669"/>
    <property type="project" value="InterPro"/>
</dbReference>
<gene>
    <name evidence="18" type="ordered locus">PCC8801_1308</name>
</gene>
<evidence type="ECO:0000256" key="2">
    <source>
        <dbReference type="ARBA" id="ARBA00001911"/>
    </source>
</evidence>
<organism evidence="18 19">
    <name type="scientific">Rippkaea orientalis (strain PCC 8801 / RF-1)</name>
    <name type="common">Cyanothece sp. (strain PCC 8801)</name>
    <dbReference type="NCBI Taxonomy" id="41431"/>
    <lineage>
        <taxon>Bacteria</taxon>
        <taxon>Bacillati</taxon>
        <taxon>Cyanobacteriota</taxon>
        <taxon>Cyanophyceae</taxon>
        <taxon>Oscillatoriophycideae</taxon>
        <taxon>Chroococcales</taxon>
        <taxon>Aphanothecaceae</taxon>
        <taxon>Rippkaea</taxon>
        <taxon>Rippkaea orientalis</taxon>
    </lineage>
</organism>
<dbReference type="KEGG" id="cyp:PCC8801_1308"/>
<evidence type="ECO:0000256" key="13">
    <source>
        <dbReference type="ARBA" id="ARBA00022946"/>
    </source>
</evidence>
<dbReference type="PANTHER" id="PTHR46313">
    <property type="match status" value="1"/>
</dbReference>
<dbReference type="OrthoDB" id="416321at2"/>
<feature type="domain" description="Amine oxidase" evidence="17">
    <location>
        <begin position="28"/>
        <end position="487"/>
    </location>
</feature>
<evidence type="ECO:0000256" key="16">
    <source>
        <dbReference type="ARBA" id="ARBA00023235"/>
    </source>
</evidence>
<evidence type="ECO:0000256" key="11">
    <source>
        <dbReference type="ARBA" id="ARBA00022827"/>
    </source>
</evidence>
<comment type="cofactor">
    <cofactor evidence="2">
        <name>NAD(+)</name>
        <dbReference type="ChEBI" id="CHEBI:57540"/>
    </cofactor>
</comment>
<evidence type="ECO:0000256" key="10">
    <source>
        <dbReference type="ARBA" id="ARBA00022746"/>
    </source>
</evidence>
<accession>B7K3N0</accession>
<dbReference type="eggNOG" id="COG1233">
    <property type="taxonomic scope" value="Bacteria"/>
</dbReference>
<dbReference type="InterPro" id="IPR002937">
    <property type="entry name" value="Amino_oxidase"/>
</dbReference>
<reference evidence="19" key="1">
    <citation type="journal article" date="2011" name="MBio">
        <title>Novel metabolic attributes of the genus Cyanothece, comprising a group of unicellular nitrogen-fixing Cyanobacteria.</title>
        <authorList>
            <person name="Bandyopadhyay A."/>
            <person name="Elvitigala T."/>
            <person name="Welsh E."/>
            <person name="Stockel J."/>
            <person name="Liberton M."/>
            <person name="Min H."/>
            <person name="Sherman L.A."/>
            <person name="Pakrasi H.B."/>
        </authorList>
    </citation>
    <scope>NUCLEOTIDE SEQUENCE [LARGE SCALE GENOMIC DNA]</scope>
    <source>
        <strain evidence="19">PCC 8801</strain>
    </source>
</reference>
<dbReference type="EMBL" id="CP001287">
    <property type="protein sequence ID" value="ACK65372.1"/>
    <property type="molecule type" value="Genomic_DNA"/>
</dbReference>
<evidence type="ECO:0000256" key="14">
    <source>
        <dbReference type="ARBA" id="ARBA00023027"/>
    </source>
</evidence>
<name>B7K3N0_RIPO1</name>
<evidence type="ECO:0000256" key="15">
    <source>
        <dbReference type="ARBA" id="ARBA00023136"/>
    </source>
</evidence>
<evidence type="ECO:0000256" key="3">
    <source>
        <dbReference type="ARBA" id="ARBA00001937"/>
    </source>
</evidence>
<dbReference type="SUPFAM" id="SSF51905">
    <property type="entry name" value="FAD/NAD(P)-binding domain"/>
    <property type="match status" value="1"/>
</dbReference>
<evidence type="ECO:0000256" key="4">
    <source>
        <dbReference type="ARBA" id="ARBA00001974"/>
    </source>
</evidence>
<keyword evidence="12" id="KW-0521">NADP</keyword>
<dbReference type="NCBIfam" id="TIGR02730">
    <property type="entry name" value="carot_isom"/>
    <property type="match status" value="1"/>
</dbReference>
<evidence type="ECO:0000256" key="6">
    <source>
        <dbReference type="ARBA" id="ARBA00004900"/>
    </source>
</evidence>
<dbReference type="GO" id="GO:0016020">
    <property type="term" value="C:membrane"/>
    <property type="evidence" value="ECO:0007669"/>
    <property type="project" value="UniProtKB-SubCell"/>
</dbReference>
<dbReference type="Gene3D" id="3.50.50.60">
    <property type="entry name" value="FAD/NAD(P)-binding domain"/>
    <property type="match status" value="2"/>
</dbReference>
<dbReference type="InterPro" id="IPR014101">
    <property type="entry name" value="CrtISO"/>
</dbReference>
<dbReference type="PANTHER" id="PTHR46313:SF3">
    <property type="entry name" value="PROLYCOPENE ISOMERASE, CHLOROPLASTIC"/>
    <property type="match status" value="1"/>
</dbReference>
<evidence type="ECO:0000313" key="19">
    <source>
        <dbReference type="Proteomes" id="UP000008204"/>
    </source>
</evidence>
<evidence type="ECO:0000313" key="18">
    <source>
        <dbReference type="EMBL" id="ACK65372.1"/>
    </source>
</evidence>
<keyword evidence="9" id="KW-0285">Flavoprotein</keyword>
<dbReference type="AlphaFoldDB" id="B7K3N0"/>
<comment type="similarity">
    <text evidence="7">Belongs to the carotenoid/retinoid oxidoreductase family. CrtISO subfamily.</text>
</comment>
<keyword evidence="13" id="KW-0809">Transit peptide</keyword>
<protein>
    <recommendedName>
        <fullName evidence="8">prolycopene isomerase</fullName>
        <ecNumber evidence="8">5.2.1.13</ecNumber>
    </recommendedName>
</protein>
<dbReference type="InterPro" id="IPR045892">
    <property type="entry name" value="CrtISO-like"/>
</dbReference>
<keyword evidence="10" id="KW-0125">Carotenoid biosynthesis</keyword>
<keyword evidence="15" id="KW-0472">Membrane</keyword>
<dbReference type="STRING" id="41431.PCC8801_1308"/>
<evidence type="ECO:0000256" key="12">
    <source>
        <dbReference type="ARBA" id="ARBA00022857"/>
    </source>
</evidence>
<evidence type="ECO:0000259" key="17">
    <source>
        <dbReference type="Pfam" id="PF01593"/>
    </source>
</evidence>
<dbReference type="EC" id="5.2.1.13" evidence="8"/>
<keyword evidence="19" id="KW-1185">Reference proteome</keyword>
<dbReference type="Proteomes" id="UP000008204">
    <property type="component" value="Chromosome"/>
</dbReference>
<sequence>MRGTLTAIASKNKTNSPNYDVIVIGSGMGGLVTATQLAAKGAKVLVLEKYLIPGGSAGYFEREGYRFDVGASMIFGFGTQGTTNLLTRALEAVNVSLETIPDPVQIHYHLPQGLDLKVHRDYEKFLEELIAKFPQEKAGIRRFYDECWQVFNCLNAMELLSLEEPRYLMRVFFQHPFACLGLVKYLPQNAGDIARRYIRDPELLKFIDMECYCWSVVPADRTPMINAGMVFSDRHYGGINYPKGGVGQIPQKLVEGLEKAGGEIHYKARVTKILLEKGKAVGVQLANGQQFYAKRIVSNATRWDTFEKLLPPEMMPKSEQKWQQRYQKSPSFLSLHLGVKADLLPPGTECHHILLEDWDNMEAEQGTIFVSIPTLLDPSLAPPDHHIIHTFTPSWIEQWQGLSPQNYQKQKDEAASRLIERLERIFPGLNQALDYEEVGTPRTHRRFLGRDGGTYGPIPGRKLAGLLGMPFNRTAIAGLYCVGDSTFPGQGLNAVAFSGFACGHRIAVDLGL</sequence>
<comment type="cofactor">
    <cofactor evidence="3">
        <name>NADP(+)</name>
        <dbReference type="ChEBI" id="CHEBI:58349"/>
    </cofactor>
</comment>
<dbReference type="Pfam" id="PF01593">
    <property type="entry name" value="Amino_oxidase"/>
    <property type="match status" value="1"/>
</dbReference>
<evidence type="ECO:0000256" key="9">
    <source>
        <dbReference type="ARBA" id="ARBA00022630"/>
    </source>
</evidence>
<keyword evidence="14" id="KW-0520">NAD</keyword>
<dbReference type="GO" id="GO:0016117">
    <property type="term" value="P:carotenoid biosynthetic process"/>
    <property type="evidence" value="ECO:0007669"/>
    <property type="project" value="UniProtKB-KW"/>
</dbReference>
<dbReference type="RefSeq" id="WP_012594646.1">
    <property type="nucleotide sequence ID" value="NC_011726.1"/>
</dbReference>
<evidence type="ECO:0000256" key="8">
    <source>
        <dbReference type="ARBA" id="ARBA00012419"/>
    </source>
</evidence>
<dbReference type="InterPro" id="IPR036188">
    <property type="entry name" value="FAD/NAD-bd_sf"/>
</dbReference>
<evidence type="ECO:0000256" key="7">
    <source>
        <dbReference type="ARBA" id="ARBA00005855"/>
    </source>
</evidence>
<evidence type="ECO:0000256" key="1">
    <source>
        <dbReference type="ARBA" id="ARBA00000004"/>
    </source>
</evidence>
<dbReference type="GO" id="GO:0016491">
    <property type="term" value="F:oxidoreductase activity"/>
    <property type="evidence" value="ECO:0007669"/>
    <property type="project" value="InterPro"/>
</dbReference>
<dbReference type="HOGENOM" id="CLU_019722_4_1_3"/>
<evidence type="ECO:0000256" key="5">
    <source>
        <dbReference type="ARBA" id="ARBA00004170"/>
    </source>
</evidence>
<keyword evidence="16 18" id="KW-0413">Isomerase</keyword>
<comment type="cofactor">
    <cofactor evidence="4">
        <name>FAD</name>
        <dbReference type="ChEBI" id="CHEBI:57692"/>
    </cofactor>
</comment>
<keyword evidence="11" id="KW-0274">FAD</keyword>
<comment type="subcellular location">
    <subcellularLocation>
        <location evidence="5">Membrane</location>
        <topology evidence="5">Peripheral membrane protein</topology>
    </subcellularLocation>
</comment>